<dbReference type="SUPFAM" id="SSF81853">
    <property type="entry name" value="Family 10 polysaccharide lyase"/>
    <property type="match status" value="1"/>
</dbReference>
<evidence type="ECO:0000256" key="2">
    <source>
        <dbReference type="SAM" id="SignalP"/>
    </source>
</evidence>
<accession>A0A5N0TCZ9</accession>
<dbReference type="InterPro" id="IPR012669">
    <property type="entry name" value="Pectate_lyase"/>
</dbReference>
<evidence type="ECO:0000313" key="3">
    <source>
        <dbReference type="EMBL" id="KAA9132840.1"/>
    </source>
</evidence>
<proteinExistence type="predicted"/>
<dbReference type="GO" id="GO:0016829">
    <property type="term" value="F:lyase activity"/>
    <property type="evidence" value="ECO:0007669"/>
    <property type="project" value="UniProtKB-KW"/>
</dbReference>
<dbReference type="EMBL" id="VYXP01000003">
    <property type="protein sequence ID" value="KAA9132840.1"/>
    <property type="molecule type" value="Genomic_DNA"/>
</dbReference>
<evidence type="ECO:0000256" key="1">
    <source>
        <dbReference type="SAM" id="MobiDB-lite"/>
    </source>
</evidence>
<comment type="caution">
    <text evidence="3">The sequence shown here is derived from an EMBL/GenBank/DDBJ whole genome shotgun (WGS) entry which is preliminary data.</text>
</comment>
<keyword evidence="2" id="KW-0732">Signal</keyword>
<dbReference type="Pfam" id="PF09492">
    <property type="entry name" value="Pec_lyase"/>
    <property type="match status" value="1"/>
</dbReference>
<organism evidence="3 4">
    <name type="scientific">Marinihelvus fidelis</name>
    <dbReference type="NCBI Taxonomy" id="2613842"/>
    <lineage>
        <taxon>Bacteria</taxon>
        <taxon>Pseudomonadati</taxon>
        <taxon>Pseudomonadota</taxon>
        <taxon>Gammaproteobacteria</taxon>
        <taxon>Chromatiales</taxon>
        <taxon>Wenzhouxiangellaceae</taxon>
        <taxon>Marinihelvus</taxon>
    </lineage>
</organism>
<gene>
    <name evidence="3" type="ORF">F3N42_05950</name>
</gene>
<feature type="compositionally biased region" description="Low complexity" evidence="1">
    <location>
        <begin position="47"/>
        <end position="57"/>
    </location>
</feature>
<keyword evidence="3" id="KW-0456">Lyase</keyword>
<dbReference type="AlphaFoldDB" id="A0A5N0TCZ9"/>
<evidence type="ECO:0000313" key="4">
    <source>
        <dbReference type="Proteomes" id="UP000325372"/>
    </source>
</evidence>
<feature type="signal peptide" evidence="2">
    <location>
        <begin position="1"/>
        <end position="28"/>
    </location>
</feature>
<feature type="region of interest" description="Disordered" evidence="1">
    <location>
        <begin position="32"/>
        <end position="58"/>
    </location>
</feature>
<reference evidence="3 4" key="1">
    <citation type="submission" date="2019-09" db="EMBL/GenBank/DDBJ databases">
        <title>Wenzhouxiangella sp. Genome sequencing and assembly.</title>
        <authorList>
            <person name="Zhang R."/>
        </authorList>
    </citation>
    <scope>NUCLEOTIDE SEQUENCE [LARGE SCALE GENOMIC DNA]</scope>
    <source>
        <strain evidence="3 4">W260</strain>
    </source>
</reference>
<sequence length="573" mass="63639">MTPVSAPRSTGLSSWRGWLLAATTALLAACGGSGSEPAASPAPQPAPTTQAETTGATDITNEAVLETMRRATRFIRENLAVNGGYVWAYAADGSRQWGEMEAYPQMVWIQPPGTATVGHVLLDAYHATGDEYFYESAAEVAAGLIGAQHPAGGWNYLHDFAGEESIQRWYDTIGKNGWRLEEFHHYYGNATFDDAGTSEASQFLLRMYLEKREAVYEAPLQKAIDFVLDSQYDNGGWPQRFPFVEDAPDLHGLPDYTRHITFNDDVADENIKFLLMVYQSLGDERALESIKSAMEIFPATLQPAPQAGWGLQHTVDTLDPIGARSYEPTALVTSSTAGNAAQMMDFFEWTGERRFLEPLPEVFDWLESVRLAPEQVVMTGREYPTFIEIGTNKAIFNHRRGSNVINGEYYHDYNPDNPIRHYSQWRSVNLDGLRERHARLMETSPEDMRANSPLNRQDGFALPKYFSVTSLEVSDLNSNIGAVAIDRPDDERIRELVDGLNEAGYWPTPLRATSNPYIGDGPAEPAEGDFGGTHVGDAYDTSPYMTDDPETGISIGTYIQNMSALMQAYDSRQ</sequence>
<name>A0A5N0TCZ9_9GAMM</name>
<dbReference type="Proteomes" id="UP000325372">
    <property type="component" value="Unassembled WGS sequence"/>
</dbReference>
<dbReference type="Gene3D" id="1.50.10.20">
    <property type="match status" value="1"/>
</dbReference>
<protein>
    <submittedName>
        <fullName evidence="3">Pectate lyase</fullName>
    </submittedName>
</protein>
<keyword evidence="4" id="KW-1185">Reference proteome</keyword>
<feature type="chain" id="PRO_5024393571" evidence="2">
    <location>
        <begin position="29"/>
        <end position="573"/>
    </location>
</feature>